<dbReference type="Pfam" id="PF13648">
    <property type="entry name" value="Lipocalin_4"/>
    <property type="match status" value="1"/>
</dbReference>
<dbReference type="OrthoDB" id="1272282at2"/>
<proteinExistence type="predicted"/>
<gene>
    <name evidence="2" type="ORF">SAMN05421846_11450</name>
</gene>
<organism evidence="2 3">
    <name type="scientific">Chryseobacterium taeanense</name>
    <dbReference type="NCBI Taxonomy" id="311334"/>
    <lineage>
        <taxon>Bacteria</taxon>
        <taxon>Pseudomonadati</taxon>
        <taxon>Bacteroidota</taxon>
        <taxon>Flavobacteriia</taxon>
        <taxon>Flavobacteriales</taxon>
        <taxon>Weeksellaceae</taxon>
        <taxon>Chryseobacterium group</taxon>
        <taxon>Chryseobacterium</taxon>
    </lineage>
</organism>
<dbReference type="STRING" id="311334.SAMN05421846_11450"/>
<feature type="domain" description="Lipocalin-like" evidence="1">
    <location>
        <begin position="31"/>
        <end position="129"/>
    </location>
</feature>
<dbReference type="PROSITE" id="PS51257">
    <property type="entry name" value="PROKAR_LIPOPROTEIN"/>
    <property type="match status" value="1"/>
</dbReference>
<evidence type="ECO:0000313" key="3">
    <source>
        <dbReference type="Proteomes" id="UP000198869"/>
    </source>
</evidence>
<name>A0A1G8NMH3_9FLAO</name>
<reference evidence="3" key="1">
    <citation type="submission" date="2016-10" db="EMBL/GenBank/DDBJ databases">
        <authorList>
            <person name="Varghese N."/>
            <person name="Submissions S."/>
        </authorList>
    </citation>
    <scope>NUCLEOTIDE SEQUENCE [LARGE SCALE GENOMIC DNA]</scope>
    <source>
        <strain evidence="3">DSM 17071</strain>
    </source>
</reference>
<sequence length="153" mass="17493">MKKQLLLFAFSALALSSCQDDDIQAYEMDMMKGEWKTSKTEVISGKDDKTVIETDVPSGCSAKNITEYRTDYYTSYTAYTGTGADCQVSYKSEGTYEYDTETKNLIIKYDNDSSRKYQVVVLTSSEMKLKQMFGNIDQDGDQVIDYTYISYKR</sequence>
<dbReference type="Proteomes" id="UP000198869">
    <property type="component" value="Unassembled WGS sequence"/>
</dbReference>
<evidence type="ECO:0000313" key="2">
    <source>
        <dbReference type="EMBL" id="SDI81398.1"/>
    </source>
</evidence>
<protein>
    <submittedName>
        <fullName evidence="2">Lipocalin-like domain-containing protein</fullName>
    </submittedName>
</protein>
<dbReference type="InterPro" id="IPR024311">
    <property type="entry name" value="Lipocalin-like"/>
</dbReference>
<dbReference type="EMBL" id="FNDW01000014">
    <property type="protein sequence ID" value="SDI81398.1"/>
    <property type="molecule type" value="Genomic_DNA"/>
</dbReference>
<evidence type="ECO:0000259" key="1">
    <source>
        <dbReference type="Pfam" id="PF13648"/>
    </source>
</evidence>
<dbReference type="RefSeq" id="WP_089861152.1">
    <property type="nucleotide sequence ID" value="NZ_FNDW01000014.1"/>
</dbReference>
<accession>A0A1G8NMH3</accession>
<dbReference type="AlphaFoldDB" id="A0A1G8NMH3"/>
<keyword evidence="3" id="KW-1185">Reference proteome</keyword>